<organism evidence="2 3">
    <name type="scientific">Flavisolibacter tropicus</name>
    <dbReference type="NCBI Taxonomy" id="1492898"/>
    <lineage>
        <taxon>Bacteria</taxon>
        <taxon>Pseudomonadati</taxon>
        <taxon>Bacteroidota</taxon>
        <taxon>Chitinophagia</taxon>
        <taxon>Chitinophagales</taxon>
        <taxon>Chitinophagaceae</taxon>
        <taxon>Flavisolibacter</taxon>
    </lineage>
</organism>
<dbReference type="EMBL" id="CP011390">
    <property type="protein sequence ID" value="ANE51274.1"/>
    <property type="molecule type" value="Genomic_DNA"/>
</dbReference>
<dbReference type="OrthoDB" id="1164858at2"/>
<accession>A0A172TWM1</accession>
<dbReference type="Pfam" id="PF20329">
    <property type="entry name" value="DUF6624"/>
    <property type="match status" value="1"/>
</dbReference>
<feature type="signal peptide" evidence="1">
    <location>
        <begin position="1"/>
        <end position="19"/>
    </location>
</feature>
<evidence type="ECO:0000256" key="1">
    <source>
        <dbReference type="SAM" id="SignalP"/>
    </source>
</evidence>
<dbReference type="InterPro" id="IPR046732">
    <property type="entry name" value="DUF6624"/>
</dbReference>
<reference evidence="3" key="1">
    <citation type="submission" date="2015-01" db="EMBL/GenBank/DDBJ databases">
        <title>Flavisolibacter sp./LCS9/ whole genome sequencing.</title>
        <authorList>
            <person name="Kim M.K."/>
            <person name="Srinivasan S."/>
            <person name="Lee J.-J."/>
        </authorList>
    </citation>
    <scope>NUCLEOTIDE SEQUENCE [LARGE SCALE GENOMIC DNA]</scope>
    <source>
        <strain evidence="3">LCS9</strain>
    </source>
</reference>
<evidence type="ECO:0000313" key="2">
    <source>
        <dbReference type="EMBL" id="ANE51274.1"/>
    </source>
</evidence>
<dbReference type="RefSeq" id="WP_066405125.1">
    <property type="nucleotide sequence ID" value="NZ_CP011390.1"/>
</dbReference>
<feature type="chain" id="PRO_5008001271" evidence="1">
    <location>
        <begin position="20"/>
        <end position="193"/>
    </location>
</feature>
<evidence type="ECO:0000313" key="3">
    <source>
        <dbReference type="Proteomes" id="UP000077177"/>
    </source>
</evidence>
<protein>
    <submittedName>
        <fullName evidence="2">Uncharacterized protein</fullName>
    </submittedName>
</protein>
<keyword evidence="1" id="KW-0732">Signal</keyword>
<proteinExistence type="predicted"/>
<keyword evidence="3" id="KW-1185">Reference proteome</keyword>
<name>A0A172TWM1_9BACT</name>
<dbReference type="AlphaFoldDB" id="A0A172TWM1"/>
<gene>
    <name evidence="2" type="ORF">SY85_12900</name>
</gene>
<sequence>MMRKLYLFVTLLFSISSFAQDYKAIQQKLETMYETDQRYRIILDSLFTKAKLEWSDPQIQKWVPIAQQQDSINLAETRTLLDQYGWLGVDQIGKKANESLFLIIQHADSSVIHKYFPLLAQSYELGQTPAKYYALMLDRLLTDLGQKQVFGTQFKKENGRFVTFPLQDEKGVEQRRQRVGLEPLAKQLKELNG</sequence>
<reference evidence="2 3" key="2">
    <citation type="journal article" date="2016" name="Int. J. Syst. Evol. Microbiol.">
        <title>Flavisolibacter tropicus sp. nov., isolated from tropical soil.</title>
        <authorList>
            <person name="Lee J.J."/>
            <person name="Kang M.S."/>
            <person name="Kim G.S."/>
            <person name="Lee C.S."/>
            <person name="Lim S."/>
            <person name="Lee J."/>
            <person name="Roh S.H."/>
            <person name="Kang H."/>
            <person name="Ha J.M."/>
            <person name="Bae S."/>
            <person name="Jung H.Y."/>
            <person name="Kim M.K."/>
        </authorList>
    </citation>
    <scope>NUCLEOTIDE SEQUENCE [LARGE SCALE GENOMIC DNA]</scope>
    <source>
        <strain evidence="2 3">LCS9</strain>
    </source>
</reference>
<dbReference type="KEGG" id="fla:SY85_12900"/>
<dbReference type="Proteomes" id="UP000077177">
    <property type="component" value="Chromosome"/>
</dbReference>